<evidence type="ECO:0000313" key="4">
    <source>
        <dbReference type="EMBL" id="MBM7055926.1"/>
    </source>
</evidence>
<feature type="domain" description="AMP-dependent synthetase/ligase" evidence="2">
    <location>
        <begin position="88"/>
        <end position="287"/>
    </location>
</feature>
<evidence type="ECO:0000313" key="5">
    <source>
        <dbReference type="Proteomes" id="UP000712045"/>
    </source>
</evidence>
<dbReference type="Pfam" id="PF14535">
    <property type="entry name" value="AMP-binding_C_2"/>
    <property type="match status" value="1"/>
</dbReference>
<comment type="catalytic activity">
    <reaction evidence="1">
        <text>2-phenylacetate + ATP + CoA = phenylacetyl-CoA + AMP + diphosphate</text>
        <dbReference type="Rhea" id="RHEA:20956"/>
        <dbReference type="ChEBI" id="CHEBI:18401"/>
        <dbReference type="ChEBI" id="CHEBI:30616"/>
        <dbReference type="ChEBI" id="CHEBI:33019"/>
        <dbReference type="ChEBI" id="CHEBI:57287"/>
        <dbReference type="ChEBI" id="CHEBI:57390"/>
        <dbReference type="ChEBI" id="CHEBI:456215"/>
        <dbReference type="EC" id="6.2.1.30"/>
    </reaction>
</comment>
<dbReference type="InterPro" id="IPR045851">
    <property type="entry name" value="AMP-bd_C_sf"/>
</dbReference>
<dbReference type="PANTHER" id="PTHR43439">
    <property type="entry name" value="PHENYLACETATE-COENZYME A LIGASE"/>
    <property type="match status" value="1"/>
</dbReference>
<dbReference type="InterPro" id="IPR011880">
    <property type="entry name" value="PA_CoA_ligase"/>
</dbReference>
<dbReference type="PANTHER" id="PTHR43439:SF1">
    <property type="entry name" value="PHENYLACETATE-COENZYME A LIGASE"/>
    <property type="match status" value="1"/>
</dbReference>
<name>A0ABS2HY31_9ACTN</name>
<dbReference type="InterPro" id="IPR028154">
    <property type="entry name" value="AMP-dep_Lig_C"/>
</dbReference>
<dbReference type="PIRSF" id="PIRSF006444">
    <property type="entry name" value="PaaK"/>
    <property type="match status" value="1"/>
</dbReference>
<dbReference type="Proteomes" id="UP000712045">
    <property type="component" value="Unassembled WGS sequence"/>
</dbReference>
<sequence>MTAMLDAAEQLDRGALEVLQLERLRSTLRHAYDNVPFYRAAFDRAGLRPEDCRALADLARFPFTVKADLRDNYPFGMFAVPEHEVRRIHASSGTTGRPTVVGYTERDLDAWADVVARSIRAAGGRPGHKVHVAYGYGLFTGGLGAHYGAERLGCTVIPASGGMTARQVRLIQDFRPEIIMITPSYMLTLLDEFERQGVDPRSTSLKVGIFGAEPWTEEMRREIEERFAIDAVDIYGLSEVMGPGVAQECVETKDGLHIWEDHFYPEVVDPFTGEVLADGEEGELVFTSLTKEAMPVIRYRTRDLTRLLPGTARTFRRMEKVTGRSDDMVILRGVNLFPTQIEEIVLRTPAVAPHFQLRLTRQGRLDALTVRAEARADATAADREAAASAIAAAVKDGVGVSVGVEIVDPESLERSVGKIRRIVDLRESGTE</sequence>
<reference evidence="4 5" key="1">
    <citation type="submission" date="2021-02" db="EMBL/GenBank/DDBJ databases">
        <title>Genome Streptomyces sp. RHZ10.</title>
        <authorList>
            <person name="Besaury L."/>
        </authorList>
    </citation>
    <scope>NUCLEOTIDE SEQUENCE [LARGE SCALE GENOMIC DNA]</scope>
    <source>
        <strain evidence="4 5">RHZ10</strain>
    </source>
</reference>
<evidence type="ECO:0000259" key="2">
    <source>
        <dbReference type="Pfam" id="PF00501"/>
    </source>
</evidence>
<dbReference type="InterPro" id="IPR042099">
    <property type="entry name" value="ANL_N_sf"/>
</dbReference>
<protein>
    <recommendedName>
        <fullName evidence="1">Phenylacetate-coenzyme A ligase</fullName>
        <ecNumber evidence="1">6.2.1.30</ecNumber>
    </recommendedName>
    <alternativeName>
        <fullName evidence="1">Phenylacetyl-CoA ligase</fullName>
    </alternativeName>
</protein>
<dbReference type="Pfam" id="PF00501">
    <property type="entry name" value="AMP-binding"/>
    <property type="match status" value="1"/>
</dbReference>
<comment type="caution">
    <text evidence="4">The sequence shown here is derived from an EMBL/GenBank/DDBJ whole genome shotgun (WGS) entry which is preliminary data.</text>
</comment>
<gene>
    <name evidence="4" type="primary">paaF</name>
    <name evidence="4" type="ORF">JS521_19150</name>
</gene>
<organism evidence="4 5">
    <name type="scientific">Streptomyces durocortorensis</name>
    <dbReference type="NCBI Taxonomy" id="2811104"/>
    <lineage>
        <taxon>Bacteria</taxon>
        <taxon>Bacillati</taxon>
        <taxon>Actinomycetota</taxon>
        <taxon>Actinomycetes</taxon>
        <taxon>Kitasatosporales</taxon>
        <taxon>Streptomycetaceae</taxon>
        <taxon>Streptomyces</taxon>
    </lineage>
</organism>
<comment type="similarity">
    <text evidence="1">Belongs to the phenylacetyl-CoA ligase family.</text>
</comment>
<dbReference type="RefSeq" id="WP_205084199.1">
    <property type="nucleotide sequence ID" value="NZ_JAFEUF010000097.1"/>
</dbReference>
<dbReference type="InterPro" id="IPR051414">
    <property type="entry name" value="Adenylate-forming_Reductase"/>
</dbReference>
<dbReference type="CDD" id="cd05913">
    <property type="entry name" value="PaaK"/>
    <property type="match status" value="1"/>
</dbReference>
<dbReference type="InterPro" id="IPR000873">
    <property type="entry name" value="AMP-dep_synth/lig_dom"/>
</dbReference>
<dbReference type="EC" id="6.2.1.30" evidence="1"/>
<comment type="function">
    <text evidence="1">Catalyzes the activation of phenylacetic acid (PA) to phenylacetyl-CoA (PA-CoA).</text>
</comment>
<dbReference type="GO" id="GO:0047475">
    <property type="term" value="F:phenylacetate-CoA ligase activity"/>
    <property type="evidence" value="ECO:0007669"/>
    <property type="project" value="UniProtKB-EC"/>
</dbReference>
<keyword evidence="1" id="KW-0547">Nucleotide-binding</keyword>
<evidence type="ECO:0000259" key="3">
    <source>
        <dbReference type="Pfam" id="PF14535"/>
    </source>
</evidence>
<dbReference type="Gene3D" id="3.40.50.12780">
    <property type="entry name" value="N-terminal domain of ligase-like"/>
    <property type="match status" value="1"/>
</dbReference>
<comment type="pathway">
    <text evidence="1">Aromatic compound metabolism; phenylacetate degradation.</text>
</comment>
<keyword evidence="1 4" id="KW-0436">Ligase</keyword>
<dbReference type="Gene3D" id="3.30.300.30">
    <property type="match status" value="1"/>
</dbReference>
<dbReference type="SUPFAM" id="SSF56801">
    <property type="entry name" value="Acetyl-CoA synthetase-like"/>
    <property type="match status" value="1"/>
</dbReference>
<feature type="domain" description="AMP-dependent ligase C-terminal" evidence="3">
    <location>
        <begin position="333"/>
        <end position="426"/>
    </location>
</feature>
<dbReference type="InterPro" id="IPR049623">
    <property type="entry name" value="PA_CoA_lig_proteobact_actino"/>
</dbReference>
<dbReference type="NCBIfam" id="TIGR02155">
    <property type="entry name" value="PA_CoA_ligase"/>
    <property type="match status" value="1"/>
</dbReference>
<accession>A0ABS2HY31</accession>
<keyword evidence="5" id="KW-1185">Reference proteome</keyword>
<proteinExistence type="inferred from homology"/>
<evidence type="ECO:0000256" key="1">
    <source>
        <dbReference type="PIRNR" id="PIRNR006444"/>
    </source>
</evidence>
<dbReference type="EMBL" id="JAFEUF010000097">
    <property type="protein sequence ID" value="MBM7055926.1"/>
    <property type="molecule type" value="Genomic_DNA"/>
</dbReference>